<protein>
    <submittedName>
        <fullName evidence="1">Uncharacterized protein</fullName>
    </submittedName>
</protein>
<reference evidence="2" key="1">
    <citation type="journal article" date="2022" name="Mol. Ecol. Resour.">
        <title>The genomes of chicory, endive, great burdock and yacon provide insights into Asteraceae palaeo-polyploidization history and plant inulin production.</title>
        <authorList>
            <person name="Fan W."/>
            <person name="Wang S."/>
            <person name="Wang H."/>
            <person name="Wang A."/>
            <person name="Jiang F."/>
            <person name="Liu H."/>
            <person name="Zhao H."/>
            <person name="Xu D."/>
            <person name="Zhang Y."/>
        </authorList>
    </citation>
    <scope>NUCLEOTIDE SEQUENCE [LARGE SCALE GENOMIC DNA]</scope>
    <source>
        <strain evidence="2">cv. Yunnan</strain>
    </source>
</reference>
<comment type="caution">
    <text evidence="1">The sequence shown here is derived from an EMBL/GenBank/DDBJ whole genome shotgun (WGS) entry which is preliminary data.</text>
</comment>
<sequence>MTVDEKETANGHGYDLNCSIEPKTEAENDDTGALLLDGTSAEGLRIYKRKRRKMRNSDDKIKAADGSVADQDKHMLSFDAFTSEPGECSLRHCSNSVLQQMHQSLNVHEDGLGGCIQNSFVTYQESGCMDKIKKSLENVERSDNQTNGYTPELSGVMYCGLLKQSEGSTSSELCWGALSDILNSDKFSDLCGLLLKNFGVDNVNRVLGIDAISLKMKNGAYETSPTPYLKDIQQVWTKLQQVGNEIVTLADSLSDKSRTYYEQFVRKPWAAEPRGCQGCGQKAEVRDCLVCDSCEDIYHLSCTELVGTQIPPLNWYCASCISNGLGSPHDNCVVCEKLKAAAPIPLVNGVPTTDQSQDAPNGSEQHLHDVTDENKSSNICFVCKLEVKIGDNSRTCGHSLCIHKFYHYKCLTSKQLGVGGGPCWYCPSCLCRRCLVDKDDDQIVLCDSCDEVYHIYCVSPQLPAIPKGSWFCVKCDRELKRLRTMRRVYESMQKKVKIEDGSEKVEPEEAMNEREGLDMLVSAAKTLSHCDTFWNTRSNTL</sequence>
<keyword evidence="2" id="KW-1185">Reference proteome</keyword>
<proteinExistence type="predicted"/>
<organism evidence="1 2">
    <name type="scientific">Smallanthus sonchifolius</name>
    <dbReference type="NCBI Taxonomy" id="185202"/>
    <lineage>
        <taxon>Eukaryota</taxon>
        <taxon>Viridiplantae</taxon>
        <taxon>Streptophyta</taxon>
        <taxon>Embryophyta</taxon>
        <taxon>Tracheophyta</taxon>
        <taxon>Spermatophyta</taxon>
        <taxon>Magnoliopsida</taxon>
        <taxon>eudicotyledons</taxon>
        <taxon>Gunneridae</taxon>
        <taxon>Pentapetalae</taxon>
        <taxon>asterids</taxon>
        <taxon>campanulids</taxon>
        <taxon>Asterales</taxon>
        <taxon>Asteraceae</taxon>
        <taxon>Asteroideae</taxon>
        <taxon>Heliantheae alliance</taxon>
        <taxon>Millerieae</taxon>
        <taxon>Smallanthus</taxon>
    </lineage>
</organism>
<reference evidence="1 2" key="2">
    <citation type="journal article" date="2022" name="Mol. Ecol. Resour.">
        <title>The genomes of chicory, endive, great burdock and yacon provide insights into Asteraceae paleo-polyploidization history and plant inulin production.</title>
        <authorList>
            <person name="Fan W."/>
            <person name="Wang S."/>
            <person name="Wang H."/>
            <person name="Wang A."/>
            <person name="Jiang F."/>
            <person name="Liu H."/>
            <person name="Zhao H."/>
            <person name="Xu D."/>
            <person name="Zhang Y."/>
        </authorList>
    </citation>
    <scope>NUCLEOTIDE SEQUENCE [LARGE SCALE GENOMIC DNA]</scope>
    <source>
        <strain evidence="2">cv. Yunnan</strain>
        <tissue evidence="1">Leaves</tissue>
    </source>
</reference>
<evidence type="ECO:0000313" key="2">
    <source>
        <dbReference type="Proteomes" id="UP001056120"/>
    </source>
</evidence>
<gene>
    <name evidence="1" type="ORF">L1987_46642</name>
</gene>
<evidence type="ECO:0000313" key="1">
    <source>
        <dbReference type="EMBL" id="KAI3776852.1"/>
    </source>
</evidence>
<accession>A0ACB9G058</accession>
<name>A0ACB9G058_9ASTR</name>
<dbReference type="EMBL" id="CM042032">
    <property type="protein sequence ID" value="KAI3776852.1"/>
    <property type="molecule type" value="Genomic_DNA"/>
</dbReference>
<dbReference type="Proteomes" id="UP001056120">
    <property type="component" value="Linkage Group LG15"/>
</dbReference>